<keyword evidence="8 10" id="KW-0320">Glycogen biosynthesis</keyword>
<dbReference type="Pfam" id="PF02922">
    <property type="entry name" value="CBM_48"/>
    <property type="match status" value="1"/>
</dbReference>
<comment type="similarity">
    <text evidence="4 10">Belongs to the glycosyl hydrolase 13 family. GlgB subfamily.</text>
</comment>
<dbReference type="NCBIfam" id="NF003811">
    <property type="entry name" value="PRK05402.1"/>
    <property type="match status" value="1"/>
</dbReference>
<evidence type="ECO:0000313" key="12">
    <source>
        <dbReference type="EMBL" id="MBP1926455.1"/>
    </source>
</evidence>
<evidence type="ECO:0000256" key="1">
    <source>
        <dbReference type="ARBA" id="ARBA00000826"/>
    </source>
</evidence>
<evidence type="ECO:0000256" key="5">
    <source>
        <dbReference type="ARBA" id="ARBA00022600"/>
    </source>
</evidence>
<evidence type="ECO:0000256" key="8">
    <source>
        <dbReference type="ARBA" id="ARBA00023056"/>
    </source>
</evidence>
<evidence type="ECO:0000256" key="10">
    <source>
        <dbReference type="HAMAP-Rule" id="MF_00685"/>
    </source>
</evidence>
<dbReference type="EC" id="2.4.1.18" evidence="10"/>
<dbReference type="NCBIfam" id="NF008967">
    <property type="entry name" value="PRK12313.1"/>
    <property type="match status" value="1"/>
</dbReference>
<dbReference type="InterPro" id="IPR044143">
    <property type="entry name" value="GlgB_N_E_set_prok"/>
</dbReference>
<evidence type="ECO:0000256" key="2">
    <source>
        <dbReference type="ARBA" id="ARBA00002953"/>
    </source>
</evidence>
<keyword evidence="5 10" id="KW-0321">Glycogen metabolism</keyword>
<dbReference type="Proteomes" id="UP001519342">
    <property type="component" value="Unassembled WGS sequence"/>
</dbReference>
<dbReference type="Gene3D" id="2.60.40.10">
    <property type="entry name" value="Immunoglobulins"/>
    <property type="match status" value="1"/>
</dbReference>
<comment type="pathway">
    <text evidence="3 10">Glycan biosynthesis; glycogen biosynthesis.</text>
</comment>
<sequence length="646" mass="76113">MSTEKTNQLPIYLFHQGTNYYSYNFLGSHIICSGEKKGVIFRVWAPKAVTIHIVGNFNEWQKNKDFKMKRIPKSGIWELFLPNIYADELYKFLITTNDFKDIYKSDPYAFSSQTKTETASIVCNIESYKWRDNKWFEYKKTTNIYELPINIYELNLSSWKRKSDGELYSYREIVSKLIPYVKEHNYTHIELMPIMEHPFDGSWGYQLSGYFSPTKRFGEPDDFKYLVDECHRHGIGVILDWVPAHFPKDAHGLYEFDGNSLFEYEDKQIRENKSWGTVKFNYGKPEVQSFLISNAIFWLDVYHIDGLRVDAVSSMLYLDYDKKKGEWKPNKYGGNENLDAISFLRNLNQAVFKLHPNTLMIAEESTSWPMVTKPVYLGGLGFNFKWNMGWMNDILDYMCTDPFFRKYKQKNITFSLHYAFDENFILPLSHDEVVHGKKSLLDKMPGTYEEKFAQVRVLLGYMMSHPGKKLNFMGYEIGQFVEWNYEKELEWFLLDYEYHKKLNIYIKDLNDFYLASTELWKVDFSWNGFKWIANDDFEQNIIAFKRIDERKNELIVVINFSPVQRNNYSIGVDSGIYYEIFNTDDIKYGGNGSGNKDKIISDNMPMHGYDCSISLTLPPLAIIFLKKEKSNNNNINEVGGKIYDIE</sequence>
<dbReference type="Gene3D" id="3.20.20.80">
    <property type="entry name" value="Glycosidases"/>
    <property type="match status" value="1"/>
</dbReference>
<dbReference type="InterPro" id="IPR017853">
    <property type="entry name" value="GH"/>
</dbReference>
<evidence type="ECO:0000313" key="13">
    <source>
        <dbReference type="Proteomes" id="UP001519342"/>
    </source>
</evidence>
<dbReference type="Pfam" id="PF02806">
    <property type="entry name" value="Alpha-amylase_C"/>
    <property type="match status" value="1"/>
</dbReference>
<dbReference type="InterPro" id="IPR014756">
    <property type="entry name" value="Ig_E-set"/>
</dbReference>
<name>A0ABS4GFI0_9FIRM</name>
<dbReference type="InterPro" id="IPR037439">
    <property type="entry name" value="Branching_enzy"/>
</dbReference>
<protein>
    <recommendedName>
        <fullName evidence="10">1,4-alpha-glucan branching enzyme GlgB</fullName>
        <ecNumber evidence="10">2.4.1.18</ecNumber>
    </recommendedName>
    <alternativeName>
        <fullName evidence="10">1,4-alpha-D-glucan:1,4-alpha-D-glucan 6-glucosyl-transferase</fullName>
    </alternativeName>
    <alternativeName>
        <fullName evidence="10">Alpha-(1-&gt;4)-glucan branching enzyme</fullName>
    </alternativeName>
    <alternativeName>
        <fullName evidence="10">Glycogen branching enzyme</fullName>
        <shortName evidence="10">BE</shortName>
    </alternativeName>
</protein>
<dbReference type="InterPro" id="IPR013783">
    <property type="entry name" value="Ig-like_fold"/>
</dbReference>
<feature type="domain" description="Glycosyl hydrolase family 13 catalytic" evidence="11">
    <location>
        <begin position="153"/>
        <end position="513"/>
    </location>
</feature>
<dbReference type="HAMAP" id="MF_00685">
    <property type="entry name" value="GlgB"/>
    <property type="match status" value="1"/>
</dbReference>
<dbReference type="Gene3D" id="2.60.40.1180">
    <property type="entry name" value="Golgi alpha-mannosidase II"/>
    <property type="match status" value="1"/>
</dbReference>
<comment type="catalytic activity">
    <reaction evidence="1 10">
        <text>Transfers a segment of a (1-&gt;4)-alpha-D-glucan chain to a primary hydroxy group in a similar glucan chain.</text>
        <dbReference type="EC" id="2.4.1.18"/>
    </reaction>
</comment>
<organism evidence="12 13">
    <name type="scientific">Sedimentibacter acidaminivorans</name>
    <dbReference type="NCBI Taxonomy" id="913099"/>
    <lineage>
        <taxon>Bacteria</taxon>
        <taxon>Bacillati</taxon>
        <taxon>Bacillota</taxon>
        <taxon>Tissierellia</taxon>
        <taxon>Sedimentibacter</taxon>
    </lineage>
</organism>
<dbReference type="InterPro" id="IPR013780">
    <property type="entry name" value="Glyco_hydro_b"/>
</dbReference>
<dbReference type="Pfam" id="PF00128">
    <property type="entry name" value="Alpha-amylase"/>
    <property type="match status" value="2"/>
</dbReference>
<dbReference type="CDD" id="cd02855">
    <property type="entry name" value="E_set_GBE_prok_N"/>
    <property type="match status" value="1"/>
</dbReference>
<keyword evidence="6 10" id="KW-0328">Glycosyltransferase</keyword>
<keyword evidence="7 10" id="KW-0808">Transferase</keyword>
<gene>
    <name evidence="10" type="primary">glgB</name>
    <name evidence="12" type="ORF">J2Z76_002320</name>
</gene>
<dbReference type="InterPro" id="IPR006047">
    <property type="entry name" value="GH13_cat_dom"/>
</dbReference>
<keyword evidence="13" id="KW-1185">Reference proteome</keyword>
<dbReference type="EMBL" id="JAGGKS010000006">
    <property type="protein sequence ID" value="MBP1926455.1"/>
    <property type="molecule type" value="Genomic_DNA"/>
</dbReference>
<dbReference type="SUPFAM" id="SSF51445">
    <property type="entry name" value="(Trans)glycosidases"/>
    <property type="match status" value="1"/>
</dbReference>
<dbReference type="PANTHER" id="PTHR43651:SF3">
    <property type="entry name" value="1,4-ALPHA-GLUCAN-BRANCHING ENZYME"/>
    <property type="match status" value="1"/>
</dbReference>
<dbReference type="InterPro" id="IPR004193">
    <property type="entry name" value="Glyco_hydro_13_N"/>
</dbReference>
<feature type="active site" description="Nucleophile" evidence="10">
    <location>
        <position position="310"/>
    </location>
</feature>
<dbReference type="GO" id="GO:0003844">
    <property type="term" value="F:1,4-alpha-glucan branching enzyme activity"/>
    <property type="evidence" value="ECO:0007669"/>
    <property type="project" value="UniProtKB-EC"/>
</dbReference>
<dbReference type="RefSeq" id="WP_209512184.1">
    <property type="nucleotide sequence ID" value="NZ_JAGGKS010000006.1"/>
</dbReference>
<evidence type="ECO:0000256" key="3">
    <source>
        <dbReference type="ARBA" id="ARBA00004964"/>
    </source>
</evidence>
<comment type="function">
    <text evidence="2 10">Catalyzes the formation of the alpha-1,6-glucosidic linkages in glycogen by scission of a 1,4-alpha-linked oligosaccharide from growing alpha-1,4-glucan chains and the subsequent attachment of the oligosaccharide to the alpha-1,6 position.</text>
</comment>
<comment type="subunit">
    <text evidence="10">Monomer.</text>
</comment>
<dbReference type="PIRSF" id="PIRSF000463">
    <property type="entry name" value="GlgB"/>
    <property type="match status" value="1"/>
</dbReference>
<dbReference type="SUPFAM" id="SSF81296">
    <property type="entry name" value="E set domains"/>
    <property type="match status" value="1"/>
</dbReference>
<keyword evidence="9 10" id="KW-0119">Carbohydrate metabolism</keyword>
<evidence type="ECO:0000256" key="6">
    <source>
        <dbReference type="ARBA" id="ARBA00022676"/>
    </source>
</evidence>
<dbReference type="InterPro" id="IPR006048">
    <property type="entry name" value="A-amylase/branching_C"/>
</dbReference>
<dbReference type="CDD" id="cd11322">
    <property type="entry name" value="AmyAc_Glg_BE"/>
    <property type="match status" value="1"/>
</dbReference>
<reference evidence="12 13" key="1">
    <citation type="submission" date="2021-03" db="EMBL/GenBank/DDBJ databases">
        <title>Genomic Encyclopedia of Type Strains, Phase IV (KMG-IV): sequencing the most valuable type-strain genomes for metagenomic binning, comparative biology and taxonomic classification.</title>
        <authorList>
            <person name="Goeker M."/>
        </authorList>
    </citation>
    <scope>NUCLEOTIDE SEQUENCE [LARGE SCALE GENOMIC DNA]</scope>
    <source>
        <strain evidence="12 13">DSM 24004</strain>
    </source>
</reference>
<dbReference type="InterPro" id="IPR006407">
    <property type="entry name" value="GlgB"/>
</dbReference>
<dbReference type="SMART" id="SM00642">
    <property type="entry name" value="Aamy"/>
    <property type="match status" value="1"/>
</dbReference>
<evidence type="ECO:0000259" key="11">
    <source>
        <dbReference type="SMART" id="SM00642"/>
    </source>
</evidence>
<proteinExistence type="inferred from homology"/>
<accession>A0ABS4GFI0</accession>
<dbReference type="PANTHER" id="PTHR43651">
    <property type="entry name" value="1,4-ALPHA-GLUCAN-BRANCHING ENZYME"/>
    <property type="match status" value="1"/>
</dbReference>
<dbReference type="NCBIfam" id="TIGR01515">
    <property type="entry name" value="branching_enzym"/>
    <property type="match status" value="1"/>
</dbReference>
<dbReference type="SUPFAM" id="SSF51011">
    <property type="entry name" value="Glycosyl hydrolase domain"/>
    <property type="match status" value="1"/>
</dbReference>
<comment type="caution">
    <text evidence="12">The sequence shown here is derived from an EMBL/GenBank/DDBJ whole genome shotgun (WGS) entry which is preliminary data.</text>
</comment>
<feature type="active site" description="Proton donor" evidence="10">
    <location>
        <position position="363"/>
    </location>
</feature>
<evidence type="ECO:0000256" key="4">
    <source>
        <dbReference type="ARBA" id="ARBA00009000"/>
    </source>
</evidence>
<evidence type="ECO:0000256" key="7">
    <source>
        <dbReference type="ARBA" id="ARBA00022679"/>
    </source>
</evidence>
<evidence type="ECO:0000256" key="9">
    <source>
        <dbReference type="ARBA" id="ARBA00023277"/>
    </source>
</evidence>